<sequence>MLIDSHCHLDRIHLKPFDGDRDRMMQAAAEAGVDHMLCVCIDMNNYAQVKDLAARYEQVSCSVGVHPSAREGHEPTEEELVAMADDPGVVAIGETGLDYHYNEGDLEWQRARFRRHLRAARAAGKPVIIHTRDARRDTLDILKEEGVRDTGGVLHCFTEDWDTAHAGLDMGLYLSFSGIVTFRNAQALRDVARQVPDDRLLVETDAPYLAPMPYRGKTNHPAWVRHVAECLADVRGVPLERLAEQTTANYGRLFGVPAHRASRSLAGVG</sequence>
<dbReference type="CDD" id="cd01310">
    <property type="entry name" value="TatD_DNAse"/>
    <property type="match status" value="1"/>
</dbReference>
<proteinExistence type="inferred from homology"/>
<comment type="similarity">
    <text evidence="1">Belongs to the metallo-dependent hydrolases superfamily. TatD-type hydrolase family.</text>
</comment>
<dbReference type="Pfam" id="PF01026">
    <property type="entry name" value="TatD_DNase"/>
    <property type="match status" value="1"/>
</dbReference>
<evidence type="ECO:0000256" key="1">
    <source>
        <dbReference type="ARBA" id="ARBA00009275"/>
    </source>
</evidence>
<keyword evidence="6" id="KW-1185">Reference proteome</keyword>
<feature type="binding site" evidence="4">
    <location>
        <position position="94"/>
    </location>
    <ligand>
        <name>a divalent metal cation</name>
        <dbReference type="ChEBI" id="CHEBI:60240"/>
        <label>1</label>
    </ligand>
</feature>
<dbReference type="PROSITE" id="PS01137">
    <property type="entry name" value="TATD_1"/>
    <property type="match status" value="1"/>
</dbReference>
<reference evidence="6" key="2">
    <citation type="submission" date="2014-02" db="EMBL/GenBank/DDBJ databases">
        <title>Draft Genome Sequence of extremely halophilic bacteria Halorhodospira halochloris.</title>
        <authorList>
            <person name="Singh K.S."/>
        </authorList>
    </citation>
    <scope>NUCLEOTIDE SEQUENCE [LARGE SCALE GENOMIC DNA]</scope>
    <source>
        <strain evidence="6">A</strain>
    </source>
</reference>
<feature type="binding site" evidence="4">
    <location>
        <position position="155"/>
    </location>
    <ligand>
        <name>a divalent metal cation</name>
        <dbReference type="ChEBI" id="CHEBI:60240"/>
        <label>2</label>
    </ligand>
</feature>
<dbReference type="PIRSF" id="PIRSF005902">
    <property type="entry name" value="DNase_TatD"/>
    <property type="match status" value="1"/>
</dbReference>
<dbReference type="GO" id="GO:0004536">
    <property type="term" value="F:DNA nuclease activity"/>
    <property type="evidence" value="ECO:0007669"/>
    <property type="project" value="InterPro"/>
</dbReference>
<evidence type="ECO:0000256" key="3">
    <source>
        <dbReference type="ARBA" id="ARBA00022801"/>
    </source>
</evidence>
<protein>
    <submittedName>
        <fullName evidence="5">Deoxyribonuclease</fullName>
    </submittedName>
</protein>
<dbReference type="GO" id="GO:0046872">
    <property type="term" value="F:metal ion binding"/>
    <property type="evidence" value="ECO:0007669"/>
    <property type="project" value="UniProtKB-KW"/>
</dbReference>
<feature type="binding site" evidence="4">
    <location>
        <position position="205"/>
    </location>
    <ligand>
        <name>a divalent metal cation</name>
        <dbReference type="ChEBI" id="CHEBI:60240"/>
        <label>1</label>
    </ligand>
</feature>
<dbReference type="PROSITE" id="PS01091">
    <property type="entry name" value="TATD_3"/>
    <property type="match status" value="1"/>
</dbReference>
<dbReference type="RefSeq" id="WP_025281702.1">
    <property type="nucleotide sequence ID" value="NZ_CP007268.1"/>
</dbReference>
<dbReference type="InterPro" id="IPR001130">
    <property type="entry name" value="TatD-like"/>
</dbReference>
<feature type="binding site" evidence="4">
    <location>
        <position position="8"/>
    </location>
    <ligand>
        <name>a divalent metal cation</name>
        <dbReference type="ChEBI" id="CHEBI:60240"/>
        <label>1</label>
    </ligand>
</feature>
<organism evidence="5 6">
    <name type="scientific">Ectothiorhodospira haloalkaliphila</name>
    <dbReference type="NCBI Taxonomy" id="421628"/>
    <lineage>
        <taxon>Bacteria</taxon>
        <taxon>Pseudomonadati</taxon>
        <taxon>Pseudomonadota</taxon>
        <taxon>Gammaproteobacteria</taxon>
        <taxon>Chromatiales</taxon>
        <taxon>Ectothiorhodospiraceae</taxon>
        <taxon>Ectothiorhodospira</taxon>
    </lineage>
</organism>
<dbReference type="EMBL" id="CP007268">
    <property type="protein sequence ID" value="AHK79252.1"/>
    <property type="molecule type" value="Genomic_DNA"/>
</dbReference>
<reference evidence="5 6" key="1">
    <citation type="journal article" date="2014" name="J Genomics">
        <title>Draft Genome Sequence of the Extremely Halophilic Phototrophic Purple Sulfur Bacterium Halorhodospira halochloris.</title>
        <authorList>
            <person name="Singh K.S."/>
            <person name="Kirksey J."/>
            <person name="Hoff W.D."/>
            <person name="Deole R."/>
        </authorList>
    </citation>
    <scope>NUCLEOTIDE SEQUENCE [LARGE SCALE GENOMIC DNA]</scope>
    <source>
        <strain evidence="5 6">A</strain>
    </source>
</reference>
<dbReference type="Gene3D" id="3.20.20.140">
    <property type="entry name" value="Metal-dependent hydrolases"/>
    <property type="match status" value="1"/>
</dbReference>
<keyword evidence="3" id="KW-0378">Hydrolase</keyword>
<feature type="binding site" evidence="4">
    <location>
        <position position="6"/>
    </location>
    <ligand>
        <name>a divalent metal cation</name>
        <dbReference type="ChEBI" id="CHEBI:60240"/>
        <label>1</label>
    </ligand>
</feature>
<evidence type="ECO:0000313" key="6">
    <source>
        <dbReference type="Proteomes" id="UP000019442"/>
    </source>
</evidence>
<dbReference type="Proteomes" id="UP000019442">
    <property type="component" value="Chromosome"/>
</dbReference>
<accession>W8KQH7</accession>
<dbReference type="InterPro" id="IPR032466">
    <property type="entry name" value="Metal_Hydrolase"/>
</dbReference>
<evidence type="ECO:0000313" key="5">
    <source>
        <dbReference type="EMBL" id="AHK79252.1"/>
    </source>
</evidence>
<keyword evidence="2 4" id="KW-0479">Metal-binding</keyword>
<dbReference type="PANTHER" id="PTHR46124">
    <property type="entry name" value="D-AMINOACYL-TRNA DEACYLASE"/>
    <property type="match status" value="1"/>
</dbReference>
<feature type="binding site" evidence="4">
    <location>
        <position position="130"/>
    </location>
    <ligand>
        <name>a divalent metal cation</name>
        <dbReference type="ChEBI" id="CHEBI:60240"/>
        <label>2</label>
    </ligand>
</feature>
<dbReference type="KEGG" id="hhc:M911_08965"/>
<dbReference type="PATRIC" id="fig|1354791.3.peg.2239"/>
<gene>
    <name evidence="5" type="ORF">M911_08965</name>
</gene>
<dbReference type="SUPFAM" id="SSF51556">
    <property type="entry name" value="Metallo-dependent hydrolases"/>
    <property type="match status" value="1"/>
</dbReference>
<dbReference type="AlphaFoldDB" id="W8KQH7"/>
<evidence type="ECO:0000256" key="4">
    <source>
        <dbReference type="PIRSR" id="PIRSR005902-1"/>
    </source>
</evidence>
<name>W8KQH7_9GAMM</name>
<evidence type="ECO:0000256" key="2">
    <source>
        <dbReference type="ARBA" id="ARBA00022723"/>
    </source>
</evidence>
<dbReference type="HOGENOM" id="CLU_031506_4_2_6"/>
<dbReference type="PANTHER" id="PTHR46124:SF2">
    <property type="entry name" value="D-AMINOACYL-TRNA DEACYLASE"/>
    <property type="match status" value="1"/>
</dbReference>
<dbReference type="OrthoDB" id="9810005at2"/>
<dbReference type="GO" id="GO:0005829">
    <property type="term" value="C:cytosol"/>
    <property type="evidence" value="ECO:0007669"/>
    <property type="project" value="TreeGrafter"/>
</dbReference>
<dbReference type="FunFam" id="3.20.20.140:FF:000005">
    <property type="entry name" value="TatD family hydrolase"/>
    <property type="match status" value="1"/>
</dbReference>
<dbReference type="InterPro" id="IPR018228">
    <property type="entry name" value="DNase_TatD-rel_CS"/>
</dbReference>
<dbReference type="InterPro" id="IPR015991">
    <property type="entry name" value="TatD/YcfH-like"/>
</dbReference>
<dbReference type="GO" id="GO:0016788">
    <property type="term" value="F:hydrolase activity, acting on ester bonds"/>
    <property type="evidence" value="ECO:0007669"/>
    <property type="project" value="InterPro"/>
</dbReference>
<dbReference type="NCBIfam" id="TIGR00010">
    <property type="entry name" value="YchF/TatD family DNA exonuclease"/>
    <property type="match status" value="1"/>
</dbReference>